<accession>A0A920CWT9</accession>
<keyword evidence="2" id="KW-1185">Reference proteome</keyword>
<organism evidence="1 2">
    <name type="scientific">Paenibacillus montaniterrae</name>
    <dbReference type="NCBI Taxonomy" id="429341"/>
    <lineage>
        <taxon>Bacteria</taxon>
        <taxon>Bacillati</taxon>
        <taxon>Bacillota</taxon>
        <taxon>Bacilli</taxon>
        <taxon>Bacillales</taxon>
        <taxon>Paenibacillaceae</taxon>
        <taxon>Paenibacillus</taxon>
    </lineage>
</organism>
<sequence>MSEQTLKPCPFCGGGAKLTVSDREGNSRMADYENDPYSGLSFKISHVHEQNKGCPIANYECDDASMGVYLYGSREEAIEAWNTRHVGETE</sequence>
<dbReference type="EMBL" id="BOSE01000001">
    <property type="protein sequence ID" value="GIP14379.1"/>
    <property type="molecule type" value="Genomic_DNA"/>
</dbReference>
<comment type="caution">
    <text evidence="1">The sequence shown here is derived from an EMBL/GenBank/DDBJ whole genome shotgun (WGS) entry which is preliminary data.</text>
</comment>
<name>A0A920CWT9_9BACL</name>
<evidence type="ECO:0000313" key="2">
    <source>
        <dbReference type="Proteomes" id="UP000683139"/>
    </source>
</evidence>
<proteinExistence type="predicted"/>
<gene>
    <name evidence="1" type="ORF">J40TS1_00210</name>
</gene>
<dbReference type="Pfam" id="PF14354">
    <property type="entry name" value="Lar_restr_allev"/>
    <property type="match status" value="1"/>
</dbReference>
<dbReference type="RefSeq" id="WP_213512510.1">
    <property type="nucleotide sequence ID" value="NZ_BOSE01000001.1"/>
</dbReference>
<evidence type="ECO:0000313" key="1">
    <source>
        <dbReference type="EMBL" id="GIP14379.1"/>
    </source>
</evidence>
<evidence type="ECO:0008006" key="3">
    <source>
        <dbReference type="Google" id="ProtNLM"/>
    </source>
</evidence>
<dbReference type="Proteomes" id="UP000683139">
    <property type="component" value="Unassembled WGS sequence"/>
</dbReference>
<reference evidence="1" key="1">
    <citation type="submission" date="2021-03" db="EMBL/GenBank/DDBJ databases">
        <title>Antimicrobial resistance genes in bacteria isolated from Japanese honey, and their potential for conferring macrolide and lincosamide resistance in the American foulbrood pathogen Paenibacillus larvae.</title>
        <authorList>
            <person name="Okamoto M."/>
            <person name="Kumagai M."/>
            <person name="Kanamori H."/>
            <person name="Takamatsu D."/>
        </authorList>
    </citation>
    <scope>NUCLEOTIDE SEQUENCE</scope>
    <source>
        <strain evidence="1">J40TS1</strain>
    </source>
</reference>
<protein>
    <recommendedName>
        <fullName evidence="3">Lar family restriction alleviation protein</fullName>
    </recommendedName>
</protein>
<dbReference type="AlphaFoldDB" id="A0A920CWT9"/>